<dbReference type="GO" id="GO:0004674">
    <property type="term" value="F:protein serine/threonine kinase activity"/>
    <property type="evidence" value="ECO:0007669"/>
    <property type="project" value="UniProtKB-KW"/>
</dbReference>
<feature type="binding site" evidence="3">
    <location>
        <position position="58"/>
    </location>
    <ligand>
        <name>ATP</name>
        <dbReference type="ChEBI" id="CHEBI:30616"/>
    </ligand>
</feature>
<keyword evidence="4" id="KW-0418">Kinase</keyword>
<dbReference type="InterPro" id="IPR000719">
    <property type="entry name" value="Prot_kinase_dom"/>
</dbReference>
<dbReference type="SMART" id="SM00220">
    <property type="entry name" value="S_TKc"/>
    <property type="match status" value="1"/>
</dbReference>
<dbReference type="EMBL" id="KL198017">
    <property type="protein sequence ID" value="KDQ20431.1"/>
    <property type="molecule type" value="Genomic_DNA"/>
</dbReference>
<dbReference type="InterPro" id="IPR011009">
    <property type="entry name" value="Kinase-like_dom_sf"/>
</dbReference>
<accession>A0A067N9I8</accession>
<dbReference type="GO" id="GO:0005737">
    <property type="term" value="C:cytoplasm"/>
    <property type="evidence" value="ECO:0007669"/>
    <property type="project" value="TreeGrafter"/>
</dbReference>
<dbReference type="HOGENOM" id="CLU_000288_63_0_1"/>
<proteinExistence type="inferred from homology"/>
<evidence type="ECO:0000256" key="1">
    <source>
        <dbReference type="ARBA" id="ARBA00022741"/>
    </source>
</evidence>
<dbReference type="InterPro" id="IPR045269">
    <property type="entry name" value="Atg1-like"/>
</dbReference>
<dbReference type="AlphaFoldDB" id="A0A067N9I8"/>
<gene>
    <name evidence="6" type="ORF">BOTBODRAFT_100256</name>
</gene>
<dbReference type="Pfam" id="PF00069">
    <property type="entry name" value="Pkinase"/>
    <property type="match status" value="1"/>
</dbReference>
<dbReference type="InterPro" id="IPR008271">
    <property type="entry name" value="Ser/Thr_kinase_AS"/>
</dbReference>
<dbReference type="GO" id="GO:0005524">
    <property type="term" value="F:ATP binding"/>
    <property type="evidence" value="ECO:0007669"/>
    <property type="project" value="UniProtKB-UniRule"/>
</dbReference>
<dbReference type="PROSITE" id="PS50011">
    <property type="entry name" value="PROTEIN_KINASE_DOM"/>
    <property type="match status" value="1"/>
</dbReference>
<evidence type="ECO:0000313" key="6">
    <source>
        <dbReference type="EMBL" id="KDQ20431.1"/>
    </source>
</evidence>
<dbReference type="Proteomes" id="UP000027195">
    <property type="component" value="Unassembled WGS sequence"/>
</dbReference>
<dbReference type="PROSITE" id="PS00107">
    <property type="entry name" value="PROTEIN_KINASE_ATP"/>
    <property type="match status" value="1"/>
</dbReference>
<name>A0A067N9I8_BOTB1</name>
<dbReference type="PANTHER" id="PTHR24348:SF68">
    <property type="entry name" value="SERINE_THREONINE-PROTEIN KINASE ATG1C"/>
    <property type="match status" value="1"/>
</dbReference>
<dbReference type="SUPFAM" id="SSF56112">
    <property type="entry name" value="Protein kinase-like (PK-like)"/>
    <property type="match status" value="1"/>
</dbReference>
<protein>
    <recommendedName>
        <fullName evidence="5">Protein kinase domain-containing protein</fullName>
    </recommendedName>
</protein>
<keyword evidence="7" id="KW-1185">Reference proteome</keyword>
<keyword evidence="2 3" id="KW-0067">ATP-binding</keyword>
<sequence length="286" mass="32764">MSRLPPSDHACAQLLHRTIRKGTLELYRILGAGSYGVVYKAIDRVLLEQGIYRAYAVKCMMRPLNLPQKQFQAREFMLQTRVHSHPHIITVHDVVVEGDFVFIIMDFCGSGDLYEAITQRSLYVDNLPLAKSVFLQILDAVEFCHHRGVYHRDLKPENIMCRQSGRVALIGDFGLATNEPRSIEYGFGSHAHMGPGTRPSIHGHPYSTRENDVWALGVIFFNMTTGKSLWHRAELEDEEFLKFITTPNYFRDNFSVSTAFQSLLARVFELDPMLRITIPEFREAVM</sequence>
<dbReference type="Gene3D" id="1.10.510.10">
    <property type="entry name" value="Transferase(Phosphotransferase) domain 1"/>
    <property type="match status" value="1"/>
</dbReference>
<evidence type="ECO:0000256" key="3">
    <source>
        <dbReference type="PROSITE-ProRule" id="PRU10141"/>
    </source>
</evidence>
<comment type="similarity">
    <text evidence="4">Belongs to the protein kinase superfamily.</text>
</comment>
<dbReference type="InterPro" id="IPR017441">
    <property type="entry name" value="Protein_kinase_ATP_BS"/>
</dbReference>
<dbReference type="PANTHER" id="PTHR24348">
    <property type="entry name" value="SERINE/THREONINE-PROTEIN KINASE UNC-51-RELATED"/>
    <property type="match status" value="1"/>
</dbReference>
<dbReference type="GO" id="GO:0010506">
    <property type="term" value="P:regulation of autophagy"/>
    <property type="evidence" value="ECO:0007669"/>
    <property type="project" value="InterPro"/>
</dbReference>
<dbReference type="PROSITE" id="PS00108">
    <property type="entry name" value="PROTEIN_KINASE_ST"/>
    <property type="match status" value="1"/>
</dbReference>
<dbReference type="InParanoid" id="A0A067N9I8"/>
<dbReference type="OrthoDB" id="541276at2759"/>
<dbReference type="STRING" id="930990.A0A067N9I8"/>
<feature type="domain" description="Protein kinase" evidence="5">
    <location>
        <begin position="24"/>
        <end position="286"/>
    </location>
</feature>
<organism evidence="6 7">
    <name type="scientific">Botryobasidium botryosum (strain FD-172 SS1)</name>
    <dbReference type="NCBI Taxonomy" id="930990"/>
    <lineage>
        <taxon>Eukaryota</taxon>
        <taxon>Fungi</taxon>
        <taxon>Dikarya</taxon>
        <taxon>Basidiomycota</taxon>
        <taxon>Agaricomycotina</taxon>
        <taxon>Agaricomycetes</taxon>
        <taxon>Cantharellales</taxon>
        <taxon>Botryobasidiaceae</taxon>
        <taxon>Botryobasidium</taxon>
    </lineage>
</organism>
<keyword evidence="4" id="KW-0808">Transferase</keyword>
<feature type="non-terminal residue" evidence="6">
    <location>
        <position position="286"/>
    </location>
</feature>
<keyword evidence="1 3" id="KW-0547">Nucleotide-binding</keyword>
<evidence type="ECO:0000313" key="7">
    <source>
        <dbReference type="Proteomes" id="UP000027195"/>
    </source>
</evidence>
<reference evidence="7" key="1">
    <citation type="journal article" date="2014" name="Proc. Natl. Acad. Sci. U.S.A.">
        <title>Extensive sampling of basidiomycete genomes demonstrates inadequacy of the white-rot/brown-rot paradigm for wood decay fungi.</title>
        <authorList>
            <person name="Riley R."/>
            <person name="Salamov A.A."/>
            <person name="Brown D.W."/>
            <person name="Nagy L.G."/>
            <person name="Floudas D."/>
            <person name="Held B.W."/>
            <person name="Levasseur A."/>
            <person name="Lombard V."/>
            <person name="Morin E."/>
            <person name="Otillar R."/>
            <person name="Lindquist E.A."/>
            <person name="Sun H."/>
            <person name="LaButti K.M."/>
            <person name="Schmutz J."/>
            <person name="Jabbour D."/>
            <person name="Luo H."/>
            <person name="Baker S.E."/>
            <person name="Pisabarro A.G."/>
            <person name="Walton J.D."/>
            <person name="Blanchette R.A."/>
            <person name="Henrissat B."/>
            <person name="Martin F."/>
            <person name="Cullen D."/>
            <person name="Hibbett D.S."/>
            <person name="Grigoriev I.V."/>
        </authorList>
    </citation>
    <scope>NUCLEOTIDE SEQUENCE [LARGE SCALE GENOMIC DNA]</scope>
    <source>
        <strain evidence="7">FD-172 SS1</strain>
    </source>
</reference>
<evidence type="ECO:0000259" key="5">
    <source>
        <dbReference type="PROSITE" id="PS50011"/>
    </source>
</evidence>
<evidence type="ECO:0000256" key="2">
    <source>
        <dbReference type="ARBA" id="ARBA00022840"/>
    </source>
</evidence>
<evidence type="ECO:0000256" key="4">
    <source>
        <dbReference type="RuleBase" id="RU000304"/>
    </source>
</evidence>
<keyword evidence="4" id="KW-0723">Serine/threonine-protein kinase</keyword>